<dbReference type="Pfam" id="PF01948">
    <property type="entry name" value="PyrI"/>
    <property type="match status" value="1"/>
</dbReference>
<feature type="binding site" evidence="4">
    <location>
        <position position="135"/>
    </location>
    <ligand>
        <name>Zn(2+)</name>
        <dbReference type="ChEBI" id="CHEBI:29105"/>
    </ligand>
</feature>
<dbReference type="PANTHER" id="PTHR35805">
    <property type="entry name" value="ASPARTATE CARBAMOYLTRANSFERASE REGULATORY CHAIN"/>
    <property type="match status" value="1"/>
</dbReference>
<evidence type="ECO:0000313" key="7">
    <source>
        <dbReference type="EMBL" id="TDT67404.1"/>
    </source>
</evidence>
<evidence type="ECO:0000256" key="2">
    <source>
        <dbReference type="ARBA" id="ARBA00022833"/>
    </source>
</evidence>
<evidence type="ECO:0000256" key="1">
    <source>
        <dbReference type="ARBA" id="ARBA00022723"/>
    </source>
</evidence>
<reference evidence="7 8" key="1">
    <citation type="submission" date="2019-03" db="EMBL/GenBank/DDBJ databases">
        <title>Genomic Encyclopedia of Type Strains, Phase IV (KMG-IV): sequencing the most valuable type-strain genomes for metagenomic binning, comparative biology and taxonomic classification.</title>
        <authorList>
            <person name="Goeker M."/>
        </authorList>
    </citation>
    <scope>NUCLEOTIDE SEQUENCE [LARGE SCALE GENOMIC DNA]</scope>
    <source>
        <strain evidence="7 8">DSM 100055</strain>
    </source>
</reference>
<comment type="function">
    <text evidence="4">Involved in allosteric regulation of aspartate carbamoyltransferase.</text>
</comment>
<dbReference type="GO" id="GO:0009347">
    <property type="term" value="C:aspartate carbamoyltransferase complex"/>
    <property type="evidence" value="ECO:0007669"/>
    <property type="project" value="InterPro"/>
</dbReference>
<dbReference type="SUPFAM" id="SSF57825">
    <property type="entry name" value="Aspartate carbamoyltransferase, Regulatory-chain, C-terminal domain"/>
    <property type="match status" value="1"/>
</dbReference>
<dbReference type="GO" id="GO:0046872">
    <property type="term" value="F:metal ion binding"/>
    <property type="evidence" value="ECO:0007669"/>
    <property type="project" value="UniProtKB-KW"/>
</dbReference>
<gene>
    <name evidence="4" type="primary">pyrI</name>
    <name evidence="7" type="ORF">EV215_1958</name>
</gene>
<dbReference type="NCBIfam" id="TIGR00240">
    <property type="entry name" value="ATCase_reg"/>
    <property type="match status" value="1"/>
</dbReference>
<feature type="domain" description="Aspartate carbamoyltransferase regulatory subunit C-terminal" evidence="6">
    <location>
        <begin position="99"/>
        <end position="140"/>
    </location>
</feature>
<dbReference type="HAMAP" id="MF_00002">
    <property type="entry name" value="Asp_carb_tr_reg"/>
    <property type="match status" value="1"/>
</dbReference>
<dbReference type="PANTHER" id="PTHR35805:SF1">
    <property type="entry name" value="ASPARTATE CARBAMOYLTRANSFERASE REGULATORY CHAIN"/>
    <property type="match status" value="1"/>
</dbReference>
<keyword evidence="1 4" id="KW-0479">Metal-binding</keyword>
<dbReference type="Gene3D" id="2.30.30.20">
    <property type="entry name" value="Aspartate carbamoyltransferase regulatory subunit, C-terminal domain"/>
    <property type="match status" value="1"/>
</dbReference>
<sequence length="147" mass="16897">MELQITAIENGTVIDHIPSEKTLKIMEILSLSEYDDTITLAFNLPSKSLKKKGLIKIANKYLTEKEIEKITLIAHNITVNIIENFKVKEKLIPSLPKTIEDILVCTNPKCITNNENVKSKFYIDEKENTARCNYCEREKEIEKLSIK</sequence>
<dbReference type="EMBL" id="SOBG01000010">
    <property type="protein sequence ID" value="TDT67404.1"/>
    <property type="molecule type" value="Genomic_DNA"/>
</dbReference>
<feature type="binding site" evidence="4">
    <location>
        <position position="105"/>
    </location>
    <ligand>
        <name>Zn(2+)</name>
        <dbReference type="ChEBI" id="CHEBI:29105"/>
    </ligand>
</feature>
<evidence type="ECO:0000259" key="5">
    <source>
        <dbReference type="Pfam" id="PF01948"/>
    </source>
</evidence>
<comment type="caution">
    <text evidence="7">The sequence shown here is derived from an EMBL/GenBank/DDBJ whole genome shotgun (WGS) entry which is preliminary data.</text>
</comment>
<evidence type="ECO:0000256" key="4">
    <source>
        <dbReference type="HAMAP-Rule" id="MF_00002"/>
    </source>
</evidence>
<evidence type="ECO:0000256" key="3">
    <source>
        <dbReference type="ARBA" id="ARBA00022975"/>
    </source>
</evidence>
<keyword evidence="3 4" id="KW-0665">Pyrimidine biosynthesis</keyword>
<dbReference type="InterPro" id="IPR036793">
    <property type="entry name" value="Asp_carbatrfase_reg_N_sf"/>
</dbReference>
<dbReference type="Pfam" id="PF02748">
    <property type="entry name" value="PyrI_C"/>
    <property type="match status" value="1"/>
</dbReference>
<dbReference type="Gene3D" id="3.30.70.140">
    <property type="entry name" value="Aspartate carbamoyltransferase regulatory subunit, N-terminal domain"/>
    <property type="match status" value="1"/>
</dbReference>
<accession>A0AA46DX27</accession>
<feature type="binding site" evidence="4">
    <location>
        <position position="132"/>
    </location>
    <ligand>
        <name>Zn(2+)</name>
        <dbReference type="ChEBI" id="CHEBI:29105"/>
    </ligand>
</feature>
<dbReference type="InterPro" id="IPR020545">
    <property type="entry name" value="Asp_carbamoyltransf_reg_N"/>
</dbReference>
<protein>
    <recommendedName>
        <fullName evidence="4">Aspartate carbamoyltransferase regulatory chain</fullName>
    </recommendedName>
</protein>
<dbReference type="AlphaFoldDB" id="A0AA46DX27"/>
<comment type="cofactor">
    <cofactor evidence="4">
        <name>Zn(2+)</name>
        <dbReference type="ChEBI" id="CHEBI:29105"/>
    </cofactor>
    <text evidence="4">Binds 1 zinc ion per subunit.</text>
</comment>
<dbReference type="Proteomes" id="UP000294678">
    <property type="component" value="Unassembled WGS sequence"/>
</dbReference>
<comment type="subunit">
    <text evidence="4">Contains catalytic and regulatory chains.</text>
</comment>
<dbReference type="GO" id="GO:0006207">
    <property type="term" value="P:'de novo' pyrimidine nucleobase biosynthetic process"/>
    <property type="evidence" value="ECO:0007669"/>
    <property type="project" value="InterPro"/>
</dbReference>
<feature type="domain" description="Aspartate carbamoyltransferase regulatory subunit N-terminal" evidence="5">
    <location>
        <begin position="3"/>
        <end position="91"/>
    </location>
</feature>
<proteinExistence type="inferred from homology"/>
<comment type="similarity">
    <text evidence="4">Belongs to the PyrI family.</text>
</comment>
<dbReference type="InterPro" id="IPR020542">
    <property type="entry name" value="Asp_carbamoyltrfase_reg_C"/>
</dbReference>
<keyword evidence="2 4" id="KW-0862">Zinc</keyword>
<evidence type="ECO:0000259" key="6">
    <source>
        <dbReference type="Pfam" id="PF02748"/>
    </source>
</evidence>
<name>A0AA46DX27_9FUSO</name>
<dbReference type="RefSeq" id="WP_134113817.1">
    <property type="nucleotide sequence ID" value="NZ_SOBG01000010.1"/>
</dbReference>
<dbReference type="InterPro" id="IPR002801">
    <property type="entry name" value="Asp_carbamoylTrfase_reg"/>
</dbReference>
<keyword evidence="8" id="KW-1185">Reference proteome</keyword>
<dbReference type="GO" id="GO:0006221">
    <property type="term" value="P:pyrimidine nucleotide biosynthetic process"/>
    <property type="evidence" value="ECO:0007669"/>
    <property type="project" value="UniProtKB-UniRule"/>
</dbReference>
<feature type="binding site" evidence="4">
    <location>
        <position position="110"/>
    </location>
    <ligand>
        <name>Zn(2+)</name>
        <dbReference type="ChEBI" id="CHEBI:29105"/>
    </ligand>
</feature>
<organism evidence="7 8">
    <name type="scientific">Hypnocyclicus thermotrophus</name>
    <dbReference type="NCBI Taxonomy" id="1627895"/>
    <lineage>
        <taxon>Bacteria</taxon>
        <taxon>Fusobacteriati</taxon>
        <taxon>Fusobacteriota</taxon>
        <taxon>Fusobacteriia</taxon>
        <taxon>Fusobacteriales</taxon>
        <taxon>Fusobacteriaceae</taxon>
        <taxon>Hypnocyclicus</taxon>
    </lineage>
</organism>
<dbReference type="SUPFAM" id="SSF54893">
    <property type="entry name" value="Aspartate carbamoyltransferase, Regulatory-chain, N-terminal domain"/>
    <property type="match status" value="1"/>
</dbReference>
<evidence type="ECO:0000313" key="8">
    <source>
        <dbReference type="Proteomes" id="UP000294678"/>
    </source>
</evidence>
<dbReference type="InterPro" id="IPR036792">
    <property type="entry name" value="Asp_carbatrfase_reg_C_sf"/>
</dbReference>